<keyword evidence="2" id="KW-1185">Reference proteome</keyword>
<evidence type="ECO:0000313" key="2">
    <source>
        <dbReference type="Proteomes" id="UP000274429"/>
    </source>
</evidence>
<evidence type="ECO:0000313" key="1">
    <source>
        <dbReference type="EMBL" id="VDM27071.1"/>
    </source>
</evidence>
<name>A0A0R3WXK4_HYDTA</name>
<dbReference type="STRING" id="6205.A0A0R3WXK4"/>
<proteinExistence type="predicted"/>
<dbReference type="InterPro" id="IPR036179">
    <property type="entry name" value="Ig-like_dom_sf"/>
</dbReference>
<dbReference type="InterPro" id="IPR013783">
    <property type="entry name" value="Ig-like_fold"/>
</dbReference>
<dbReference type="WBParaSite" id="TTAC_0000549401-mRNA-1">
    <property type="protein sequence ID" value="TTAC_0000549401-mRNA-1"/>
    <property type="gene ID" value="TTAC_0000549401"/>
</dbReference>
<dbReference type="EMBL" id="UYWX01007692">
    <property type="protein sequence ID" value="VDM27071.1"/>
    <property type="molecule type" value="Genomic_DNA"/>
</dbReference>
<evidence type="ECO:0000313" key="3">
    <source>
        <dbReference type="WBParaSite" id="TTAC_0000549401-mRNA-1"/>
    </source>
</evidence>
<dbReference type="AlphaFoldDB" id="A0A0R3WXK4"/>
<accession>A0A0R3WXK4</accession>
<dbReference type="Proteomes" id="UP000274429">
    <property type="component" value="Unassembled WGS sequence"/>
</dbReference>
<dbReference type="OrthoDB" id="504170at2759"/>
<dbReference type="SUPFAM" id="SSF48726">
    <property type="entry name" value="Immunoglobulin"/>
    <property type="match status" value="2"/>
</dbReference>
<organism evidence="3">
    <name type="scientific">Hydatigena taeniaeformis</name>
    <name type="common">Feline tapeworm</name>
    <name type="synonym">Taenia taeniaeformis</name>
    <dbReference type="NCBI Taxonomy" id="6205"/>
    <lineage>
        <taxon>Eukaryota</taxon>
        <taxon>Metazoa</taxon>
        <taxon>Spiralia</taxon>
        <taxon>Lophotrochozoa</taxon>
        <taxon>Platyhelminthes</taxon>
        <taxon>Cestoda</taxon>
        <taxon>Eucestoda</taxon>
        <taxon>Cyclophyllidea</taxon>
        <taxon>Taeniidae</taxon>
        <taxon>Hydatigera</taxon>
    </lineage>
</organism>
<dbReference type="Gene3D" id="2.60.40.10">
    <property type="entry name" value="Immunoglobulins"/>
    <property type="match status" value="1"/>
</dbReference>
<sequence>GYAEFQFLYTNITDTGEYFCVAKTANGSAQSTSCNLTVLSEDNVVTDSQLPDESMIMNLAAMENQLAMNGTSRREEEVKFTSPPQFLRPLIPQVGLKENERAKFETFVQPANDPSLTVDWFKDGEPLKTGILFFAS</sequence>
<reference evidence="1 2" key="2">
    <citation type="submission" date="2018-11" db="EMBL/GenBank/DDBJ databases">
        <authorList>
            <consortium name="Pathogen Informatics"/>
        </authorList>
    </citation>
    <scope>NUCLEOTIDE SEQUENCE [LARGE SCALE GENOMIC DNA]</scope>
</reference>
<gene>
    <name evidence="1" type="ORF">TTAC_LOCUS5482</name>
</gene>
<protein>
    <submittedName>
        <fullName evidence="3">Ig-like domain-containing protein</fullName>
    </submittedName>
</protein>
<reference evidence="3" key="1">
    <citation type="submission" date="2017-02" db="UniProtKB">
        <authorList>
            <consortium name="WormBaseParasite"/>
        </authorList>
    </citation>
    <scope>IDENTIFICATION</scope>
</reference>